<reference evidence="3" key="1">
    <citation type="submission" date="2021-03" db="EMBL/GenBank/DDBJ databases">
        <title>Draft genome sequence of rust myrtle Austropuccinia psidii MF-1, a brazilian biotype.</title>
        <authorList>
            <person name="Quecine M.C."/>
            <person name="Pachon D.M.R."/>
            <person name="Bonatelli M.L."/>
            <person name="Correr F.H."/>
            <person name="Franceschini L.M."/>
            <person name="Leite T.F."/>
            <person name="Margarido G.R.A."/>
            <person name="Almeida C.A."/>
            <person name="Ferrarezi J.A."/>
            <person name="Labate C.A."/>
        </authorList>
    </citation>
    <scope>NUCLEOTIDE SEQUENCE</scope>
    <source>
        <strain evidence="3">MF-1</strain>
    </source>
</reference>
<accession>A0A9Q3GN65</accession>
<dbReference type="OrthoDB" id="2447685at2759"/>
<gene>
    <name evidence="3" type="ORF">O181_013396</name>
</gene>
<feature type="compositionally biased region" description="Acidic residues" evidence="1">
    <location>
        <begin position="54"/>
        <end position="69"/>
    </location>
</feature>
<evidence type="ECO:0000256" key="1">
    <source>
        <dbReference type="SAM" id="MobiDB-lite"/>
    </source>
</evidence>
<proteinExistence type="predicted"/>
<protein>
    <recommendedName>
        <fullName evidence="2">Retrotransposon gag domain-containing protein</fullName>
    </recommendedName>
</protein>
<name>A0A9Q3GN65_9BASI</name>
<evidence type="ECO:0000313" key="3">
    <source>
        <dbReference type="EMBL" id="MBW0473681.1"/>
    </source>
</evidence>
<dbReference type="AlphaFoldDB" id="A0A9Q3GN65"/>
<sequence length="278" mass="31296">MPFKHSCPARQTRAQAGLTPAPRGPLDGTPAVPQERTNHGRGRAIQEGRKRAYDEEEEENSLEEEESDGTEGVPAPVGEYQDTGGPSIAQSNQPFSNQSEPPLLTIMHQMTQSMANLQDASSSEGSRPPAFKTTSMKIETYICNLTNQDPAYLLNNWALFKSQLFTLFGDPKEARKAEAELDGLIMKEGGHVSLYIAYFRSLVSRIGDWGERALVHHFRKGLDSRILDQLATHPSRIDSLQDLMDVTLELDTRYHERERRRIIIKKRRMKPQSQALPL</sequence>
<feature type="domain" description="Retrotransposon gag" evidence="2">
    <location>
        <begin position="152"/>
        <end position="223"/>
    </location>
</feature>
<evidence type="ECO:0000313" key="4">
    <source>
        <dbReference type="Proteomes" id="UP000765509"/>
    </source>
</evidence>
<dbReference type="EMBL" id="AVOT02003493">
    <property type="protein sequence ID" value="MBW0473681.1"/>
    <property type="molecule type" value="Genomic_DNA"/>
</dbReference>
<comment type="caution">
    <text evidence="3">The sequence shown here is derived from an EMBL/GenBank/DDBJ whole genome shotgun (WGS) entry which is preliminary data.</text>
</comment>
<dbReference type="InterPro" id="IPR005162">
    <property type="entry name" value="Retrotrans_gag_dom"/>
</dbReference>
<keyword evidence="4" id="KW-1185">Reference proteome</keyword>
<dbReference type="Proteomes" id="UP000765509">
    <property type="component" value="Unassembled WGS sequence"/>
</dbReference>
<feature type="compositionally biased region" description="Polar residues" evidence="1">
    <location>
        <begin position="88"/>
        <end position="100"/>
    </location>
</feature>
<dbReference type="Pfam" id="PF03732">
    <property type="entry name" value="Retrotrans_gag"/>
    <property type="match status" value="1"/>
</dbReference>
<evidence type="ECO:0000259" key="2">
    <source>
        <dbReference type="Pfam" id="PF03732"/>
    </source>
</evidence>
<feature type="compositionally biased region" description="Basic and acidic residues" evidence="1">
    <location>
        <begin position="44"/>
        <end position="53"/>
    </location>
</feature>
<organism evidence="3 4">
    <name type="scientific">Austropuccinia psidii MF-1</name>
    <dbReference type="NCBI Taxonomy" id="1389203"/>
    <lineage>
        <taxon>Eukaryota</taxon>
        <taxon>Fungi</taxon>
        <taxon>Dikarya</taxon>
        <taxon>Basidiomycota</taxon>
        <taxon>Pucciniomycotina</taxon>
        <taxon>Pucciniomycetes</taxon>
        <taxon>Pucciniales</taxon>
        <taxon>Sphaerophragmiaceae</taxon>
        <taxon>Austropuccinia</taxon>
    </lineage>
</organism>
<feature type="region of interest" description="Disordered" evidence="1">
    <location>
        <begin position="1"/>
        <end position="100"/>
    </location>
</feature>